<evidence type="ECO:0000313" key="3">
    <source>
        <dbReference type="EMBL" id="KAK8175386.1"/>
    </source>
</evidence>
<reference evidence="3 4" key="1">
    <citation type="journal article" date="2022" name="G3 (Bethesda)">
        <title>Enemy or ally: a genomic approach to elucidate the lifestyle of Phyllosticta citrichinaensis.</title>
        <authorList>
            <person name="Buijs V.A."/>
            <person name="Groenewald J.Z."/>
            <person name="Haridas S."/>
            <person name="LaButti K.M."/>
            <person name="Lipzen A."/>
            <person name="Martin F.M."/>
            <person name="Barry K."/>
            <person name="Grigoriev I.V."/>
            <person name="Crous P.W."/>
            <person name="Seidl M.F."/>
        </authorList>
    </citation>
    <scope>NUCLEOTIDE SEQUENCE [LARGE SCALE GENOMIC DNA]</scope>
    <source>
        <strain evidence="3 4">CBS 129764</strain>
    </source>
</reference>
<dbReference type="PANTHER" id="PTHR33112">
    <property type="entry name" value="DOMAIN PROTEIN, PUTATIVE-RELATED"/>
    <property type="match status" value="1"/>
</dbReference>
<dbReference type="InterPro" id="IPR010730">
    <property type="entry name" value="HET"/>
</dbReference>
<feature type="compositionally biased region" description="Polar residues" evidence="1">
    <location>
        <begin position="13"/>
        <end position="26"/>
    </location>
</feature>
<accession>A0ABR1Y2J7</accession>
<organism evidence="3 4">
    <name type="scientific">Phyllosticta citrichinensis</name>
    <dbReference type="NCBI Taxonomy" id="1130410"/>
    <lineage>
        <taxon>Eukaryota</taxon>
        <taxon>Fungi</taxon>
        <taxon>Dikarya</taxon>
        <taxon>Ascomycota</taxon>
        <taxon>Pezizomycotina</taxon>
        <taxon>Dothideomycetes</taxon>
        <taxon>Dothideomycetes incertae sedis</taxon>
        <taxon>Botryosphaeriales</taxon>
        <taxon>Phyllostictaceae</taxon>
        <taxon>Phyllosticta</taxon>
    </lineage>
</organism>
<proteinExistence type="predicted"/>
<protein>
    <submittedName>
        <fullName evidence="3">Heterokaryon incompatibility protein-domain-containing protein</fullName>
    </submittedName>
</protein>
<name>A0ABR1Y2J7_9PEZI</name>
<dbReference type="Proteomes" id="UP001456524">
    <property type="component" value="Unassembled WGS sequence"/>
</dbReference>
<dbReference type="Pfam" id="PF06985">
    <property type="entry name" value="HET"/>
    <property type="match status" value="1"/>
</dbReference>
<evidence type="ECO:0000256" key="1">
    <source>
        <dbReference type="SAM" id="MobiDB-lite"/>
    </source>
</evidence>
<feature type="domain" description="Heterokaryon incompatibility" evidence="2">
    <location>
        <begin position="186"/>
        <end position="332"/>
    </location>
</feature>
<feature type="region of interest" description="Disordered" evidence="1">
    <location>
        <begin position="1"/>
        <end position="26"/>
    </location>
</feature>
<evidence type="ECO:0000259" key="2">
    <source>
        <dbReference type="Pfam" id="PF06985"/>
    </source>
</evidence>
<dbReference type="PANTHER" id="PTHR33112:SF12">
    <property type="entry name" value="HETEROKARYON INCOMPATIBILITY DOMAIN-CONTAINING PROTEIN"/>
    <property type="match status" value="1"/>
</dbReference>
<keyword evidence="4" id="KW-1185">Reference proteome</keyword>
<evidence type="ECO:0000313" key="4">
    <source>
        <dbReference type="Proteomes" id="UP001456524"/>
    </source>
</evidence>
<sequence length="757" mass="86216">MQSVHHADRKTRTSQPRTSATTSPTNFPWESKSHFFVSAKSQQRSATSVSPEFVGALLLLPQCWRHRLANRPSDNRVAAIELISTDGASSRERQWHTIYNDLGSDHDSTAHSRTLYLHQPMSQSQTLFSAQLRPTIDWDRIRWLLLTCRLGHPKCNTTSASRLPENFRIIDVLKRCIKKADQGCHFVALSYVWGERPDFTKLMATKDSLRMLEREGSLTETKTPRTISDAMEACIQLGERYLWADRLCIIQDDEVGKQKQVDSMAAIFESAKFTIADTTGTVDTGIIGISSQRTLSHIGCMIKNLEMVFHLLMPQNFADQSIWSKRGWTLQEKILSKSVLYITKNQAYLGCQRFNRFEDVRLRSSSYRPDRLDIGGSAGGSITAWARHLHDYIVRDLSDTGDVFNAFAGITDALYPCPKRPLYGLPRPDFDRCLLWSLGKRSEKASVESPQSFQVPSWSWAYAKNFPSQHFRTSIGLGQVDWVETLVRWGCVADSQSHAFEWARIPSRFKYKLKKITPPISSDKYWAYIFIAVSWRSGCIEAGYPFRKSTEISFSAMRRDLKGLLGGLKHVPQAWLELVGNKLHAPGPQDTEDNGGTAELYLAENYRQLLRPGILIGRTQSAVFNVVHDSVIPRTYLSLLKIRDQHRNIVGGLECFPHTENHDGVAATYILEHFMDMSAIDEICDEDVYSFDAKHLSDRLKDFTIFDGEGNHMPFIPLVNVMAIEWNGPYARRLTVGWMLLSSWIEAEREFKTILLE</sequence>
<gene>
    <name evidence="3" type="ORF">IWX90DRAFT_108554</name>
</gene>
<dbReference type="EMBL" id="JBBWUH010000002">
    <property type="protein sequence ID" value="KAK8175386.1"/>
    <property type="molecule type" value="Genomic_DNA"/>
</dbReference>
<comment type="caution">
    <text evidence="3">The sequence shown here is derived from an EMBL/GenBank/DDBJ whole genome shotgun (WGS) entry which is preliminary data.</text>
</comment>